<dbReference type="InterPro" id="IPR055935">
    <property type="entry name" value="DUF7513"/>
</dbReference>
<dbReference type="RefSeq" id="WP_179259683.1">
    <property type="nucleotide sequence ID" value="NZ_CP058601.1"/>
</dbReference>
<evidence type="ECO:0000313" key="2">
    <source>
        <dbReference type="EMBL" id="QLG47941.1"/>
    </source>
</evidence>
<gene>
    <name evidence="2" type="ORF">HYG82_03320</name>
</gene>
<proteinExistence type="predicted"/>
<dbReference type="OrthoDB" id="198699at2157"/>
<evidence type="ECO:0000313" key="3">
    <source>
        <dbReference type="Proteomes" id="UP000509241"/>
    </source>
</evidence>
<accession>A0A7D5KBQ9</accession>
<keyword evidence="3" id="KW-1185">Reference proteome</keyword>
<feature type="domain" description="DUF7513" evidence="1">
    <location>
        <begin position="1"/>
        <end position="81"/>
    </location>
</feature>
<protein>
    <submittedName>
        <fullName evidence="2">TRAM domain-containing protein</fullName>
    </submittedName>
</protein>
<dbReference type="KEGG" id="haly:HYG82_03320"/>
<dbReference type="Proteomes" id="UP000509241">
    <property type="component" value="Chromosome"/>
</dbReference>
<dbReference type="Pfam" id="PF24353">
    <property type="entry name" value="DUF7513"/>
    <property type="match status" value="1"/>
</dbReference>
<sequence>MNFLQKYLTGWRFRANRPTLEEGTELEVFVAETNGTSGRAFIGDTELIIDGAGPETVEKQVRVRVTKFDEASATGHGDLLDVVGQSSFTG</sequence>
<dbReference type="EMBL" id="CP058601">
    <property type="protein sequence ID" value="QLG47941.1"/>
    <property type="molecule type" value="Genomic_DNA"/>
</dbReference>
<dbReference type="GeneID" id="56032289"/>
<reference evidence="2 3" key="1">
    <citation type="submission" date="2020-07" db="EMBL/GenBank/DDBJ databases">
        <authorList>
            <person name="Cui H."/>
        </authorList>
    </citation>
    <scope>NUCLEOTIDE SEQUENCE [LARGE SCALE GENOMIC DNA]</scope>
    <source>
        <strain evidence="2 3">YPL8</strain>
    </source>
</reference>
<evidence type="ECO:0000259" key="1">
    <source>
        <dbReference type="Pfam" id="PF24353"/>
    </source>
</evidence>
<organism evidence="2 3">
    <name type="scientific">Natrinema halophilum</name>
    <dbReference type="NCBI Taxonomy" id="1699371"/>
    <lineage>
        <taxon>Archaea</taxon>
        <taxon>Methanobacteriati</taxon>
        <taxon>Methanobacteriota</taxon>
        <taxon>Stenosarchaea group</taxon>
        <taxon>Halobacteria</taxon>
        <taxon>Halobacteriales</taxon>
        <taxon>Natrialbaceae</taxon>
        <taxon>Natrinema</taxon>
    </lineage>
</organism>
<dbReference type="AlphaFoldDB" id="A0A7D5KBQ9"/>
<name>A0A7D5KBQ9_9EURY</name>